<dbReference type="RefSeq" id="WP_039695940.1">
    <property type="nucleotide sequence ID" value="NZ_AUZH01000001.1"/>
</dbReference>
<dbReference type="EMBL" id="FOTG01000005">
    <property type="protein sequence ID" value="SFL25296.1"/>
    <property type="molecule type" value="Genomic_DNA"/>
</dbReference>
<feature type="domain" description="AAA" evidence="1">
    <location>
        <begin position="1"/>
        <end position="169"/>
    </location>
</feature>
<reference evidence="2 4" key="1">
    <citation type="journal article" date="2014" name="Genome Announc.">
        <title>Draft Genome Sequences of Streptococcus bovis Strains ATCC 33317 and JB1.</title>
        <authorList>
            <person name="Benahmed F.H."/>
            <person name="Gopinath G.R."/>
            <person name="Harbottle H."/>
            <person name="Cotta M.A."/>
            <person name="Luo Y."/>
            <person name="Henderson C."/>
            <person name="Teri P."/>
            <person name="Soppet D."/>
            <person name="Rasmussen M."/>
            <person name="Whitehead T.R."/>
            <person name="Davidson M."/>
        </authorList>
    </citation>
    <scope>NUCLEOTIDE SEQUENCE [LARGE SCALE GENOMIC DNA]</scope>
    <source>
        <strain evidence="2 4">JB1</strain>
    </source>
</reference>
<dbReference type="Gene3D" id="3.40.50.300">
    <property type="entry name" value="P-loop containing nucleotide triphosphate hydrolases"/>
    <property type="match status" value="1"/>
</dbReference>
<proteinExistence type="predicted"/>
<protein>
    <submittedName>
        <fullName evidence="3">Chromosome partitioning protein</fullName>
    </submittedName>
    <submittedName>
        <fullName evidence="2">Peptide transporter</fullName>
    </submittedName>
</protein>
<dbReference type="Proteomes" id="UP000182793">
    <property type="component" value="Unassembled WGS sequence"/>
</dbReference>
<evidence type="ECO:0000313" key="4">
    <source>
        <dbReference type="Proteomes" id="UP000029382"/>
    </source>
</evidence>
<dbReference type="Proteomes" id="UP000029382">
    <property type="component" value="Unassembled WGS sequence"/>
</dbReference>
<evidence type="ECO:0000259" key="1">
    <source>
        <dbReference type="Pfam" id="PF13614"/>
    </source>
</evidence>
<name>A0A091BYS0_STREI</name>
<dbReference type="SUPFAM" id="SSF52540">
    <property type="entry name" value="P-loop containing nucleoside triphosphate hydrolases"/>
    <property type="match status" value="1"/>
</dbReference>
<reference evidence="3 5" key="2">
    <citation type="submission" date="2016-10" db="EMBL/GenBank/DDBJ databases">
        <authorList>
            <person name="Varghese N."/>
            <person name="Submissions S."/>
        </authorList>
    </citation>
    <scope>NUCLEOTIDE SEQUENCE [LARGE SCALE GENOMIC DNA]</scope>
    <source>
        <strain evidence="3 5">JB1</strain>
    </source>
</reference>
<dbReference type="Pfam" id="PF13614">
    <property type="entry name" value="AAA_31"/>
    <property type="match status" value="1"/>
</dbReference>
<sequence>MKIITFAAIKGGVGKTTLAYNYAEWLAEHNYQVLLIDLDHQCNLTQTYDVFESENTVANIFKRKGDVAIHHLKDNIDLIPGYIRLDSLEKELETKNYKDMLLYMWLEDNYEPKNLDKYDFILIDCHPDFSTATRNAVVVSHAVLSPVVPSKFGYSATFNIKERLEEFKAETFDFKTRKSYVTAELYFLGNMIKHNTNSSRELVKQLQDNDNVLSTIPYKELFNRSTLDKISLSEMKKDKTIYQKHKKFFDNIDCTFKTITDKISI</sequence>
<organism evidence="2 4">
    <name type="scientific">Streptococcus equinus JB1</name>
    <dbReference type="NCBI Taxonomy" id="1294274"/>
    <lineage>
        <taxon>Bacteria</taxon>
        <taxon>Bacillati</taxon>
        <taxon>Bacillota</taxon>
        <taxon>Bacilli</taxon>
        <taxon>Lactobacillales</taxon>
        <taxon>Streptococcaceae</taxon>
        <taxon>Streptococcus</taxon>
    </lineage>
</organism>
<dbReference type="CDD" id="cd02042">
    <property type="entry name" value="ParAB_family"/>
    <property type="match status" value="1"/>
</dbReference>
<accession>A0A091BYS0</accession>
<dbReference type="InterPro" id="IPR027417">
    <property type="entry name" value="P-loop_NTPase"/>
</dbReference>
<keyword evidence="5" id="KW-1185">Reference proteome</keyword>
<dbReference type="InterPro" id="IPR050678">
    <property type="entry name" value="DNA_Partitioning_ATPase"/>
</dbReference>
<dbReference type="AlphaFoldDB" id="A0A091BYS0"/>
<comment type="caution">
    <text evidence="2">The sequence shown here is derived from an EMBL/GenBank/DDBJ whole genome shotgun (WGS) entry which is preliminary data.</text>
</comment>
<dbReference type="PANTHER" id="PTHR13696:SF99">
    <property type="entry name" value="COBYRINIC ACID AC-DIAMIDE SYNTHASE"/>
    <property type="match status" value="1"/>
</dbReference>
<gene>
    <name evidence="2" type="ORF">H702_00385</name>
    <name evidence="3" type="ORF">SAMN02910290_01074</name>
</gene>
<evidence type="ECO:0000313" key="5">
    <source>
        <dbReference type="Proteomes" id="UP000182793"/>
    </source>
</evidence>
<dbReference type="PANTHER" id="PTHR13696">
    <property type="entry name" value="P-LOOP CONTAINING NUCLEOSIDE TRIPHOSPHATE HYDROLASE"/>
    <property type="match status" value="1"/>
</dbReference>
<evidence type="ECO:0000313" key="2">
    <source>
        <dbReference type="EMBL" id="KFN88907.1"/>
    </source>
</evidence>
<dbReference type="EMBL" id="AUZH01000001">
    <property type="protein sequence ID" value="KFN88907.1"/>
    <property type="molecule type" value="Genomic_DNA"/>
</dbReference>
<dbReference type="InterPro" id="IPR025669">
    <property type="entry name" value="AAA_dom"/>
</dbReference>
<evidence type="ECO:0000313" key="3">
    <source>
        <dbReference type="EMBL" id="SFL25296.1"/>
    </source>
</evidence>